<organism evidence="9 10">
    <name type="scientific">Oryza meyeriana var. granulata</name>
    <dbReference type="NCBI Taxonomy" id="110450"/>
    <lineage>
        <taxon>Eukaryota</taxon>
        <taxon>Viridiplantae</taxon>
        <taxon>Streptophyta</taxon>
        <taxon>Embryophyta</taxon>
        <taxon>Tracheophyta</taxon>
        <taxon>Spermatophyta</taxon>
        <taxon>Magnoliopsida</taxon>
        <taxon>Liliopsida</taxon>
        <taxon>Poales</taxon>
        <taxon>Poaceae</taxon>
        <taxon>BOP clade</taxon>
        <taxon>Oryzoideae</taxon>
        <taxon>Oryzeae</taxon>
        <taxon>Oryzinae</taxon>
        <taxon>Oryza</taxon>
        <taxon>Oryza meyeriana</taxon>
    </lineage>
</organism>
<keyword evidence="8" id="KW-0576">Peroxisome</keyword>
<keyword evidence="7" id="KW-0472">Membrane</keyword>
<dbReference type="PANTHER" id="PTHR12652">
    <property type="entry name" value="PEROXISOMAL BIOGENESIS FACTOR 11"/>
    <property type="match status" value="1"/>
</dbReference>
<comment type="function">
    <text evidence="1">Involved in peroxisomal proliferation.</text>
</comment>
<dbReference type="Proteomes" id="UP000479710">
    <property type="component" value="Unassembled WGS sequence"/>
</dbReference>
<evidence type="ECO:0000256" key="4">
    <source>
        <dbReference type="ARBA" id="ARBA00022593"/>
    </source>
</evidence>
<dbReference type="InterPro" id="IPR008733">
    <property type="entry name" value="PEX11"/>
</dbReference>
<evidence type="ECO:0000256" key="2">
    <source>
        <dbReference type="ARBA" id="ARBA00004585"/>
    </source>
</evidence>
<keyword evidence="10" id="KW-1185">Reference proteome</keyword>
<dbReference type="GO" id="GO:0042802">
    <property type="term" value="F:identical protein binding"/>
    <property type="evidence" value="ECO:0007669"/>
    <property type="project" value="UniProtKB-ARBA"/>
</dbReference>
<dbReference type="GO" id="GO:0016559">
    <property type="term" value="P:peroxisome fission"/>
    <property type="evidence" value="ECO:0007669"/>
    <property type="project" value="InterPro"/>
</dbReference>
<name>A0A6G1CRB9_9ORYZ</name>
<evidence type="ECO:0000256" key="5">
    <source>
        <dbReference type="ARBA" id="ARBA00022692"/>
    </source>
</evidence>
<reference evidence="9 10" key="1">
    <citation type="submission" date="2019-11" db="EMBL/GenBank/DDBJ databases">
        <title>Whole genome sequence of Oryza granulata.</title>
        <authorList>
            <person name="Li W."/>
        </authorList>
    </citation>
    <scope>NUCLEOTIDE SEQUENCE [LARGE SCALE GENOMIC DNA]</scope>
    <source>
        <strain evidence="10">cv. Menghai</strain>
        <tissue evidence="9">Leaf</tissue>
    </source>
</reference>
<evidence type="ECO:0000256" key="3">
    <source>
        <dbReference type="ARBA" id="ARBA00008194"/>
    </source>
</evidence>
<proteinExistence type="inferred from homology"/>
<comment type="subcellular location">
    <subcellularLocation>
        <location evidence="2">Peroxisome membrane</location>
        <topology evidence="2">Multi-pass membrane protein</topology>
    </subcellularLocation>
</comment>
<evidence type="ECO:0000256" key="1">
    <source>
        <dbReference type="ARBA" id="ARBA00003032"/>
    </source>
</evidence>
<dbReference type="EMBL" id="SPHZ02000008">
    <property type="protein sequence ID" value="KAF0902213.1"/>
    <property type="molecule type" value="Genomic_DNA"/>
</dbReference>
<evidence type="ECO:0000256" key="7">
    <source>
        <dbReference type="ARBA" id="ARBA00023136"/>
    </source>
</evidence>
<evidence type="ECO:0000256" key="8">
    <source>
        <dbReference type="ARBA" id="ARBA00023140"/>
    </source>
</evidence>
<dbReference type="AlphaFoldDB" id="A0A6G1CRB9"/>
<evidence type="ECO:0000313" key="10">
    <source>
        <dbReference type="Proteomes" id="UP000479710"/>
    </source>
</evidence>
<dbReference type="PANTHER" id="PTHR12652:SF50">
    <property type="entry name" value="PEROXIN 11"/>
    <property type="match status" value="1"/>
</dbReference>
<dbReference type="GO" id="GO:0044375">
    <property type="term" value="P:regulation of peroxisome size"/>
    <property type="evidence" value="ECO:0007669"/>
    <property type="project" value="UniProtKB-ARBA"/>
</dbReference>
<evidence type="ECO:0000256" key="6">
    <source>
        <dbReference type="ARBA" id="ARBA00022989"/>
    </source>
</evidence>
<gene>
    <name evidence="9" type="ORF">E2562_014452</name>
</gene>
<keyword evidence="5" id="KW-0812">Transmembrane</keyword>
<dbReference type="GO" id="GO:0005778">
    <property type="term" value="C:peroxisomal membrane"/>
    <property type="evidence" value="ECO:0007669"/>
    <property type="project" value="UniProtKB-SubCell"/>
</dbReference>
<dbReference type="OrthoDB" id="411017at2759"/>
<accession>A0A6G1CRB9</accession>
<sequence>MVTAAGSPSSSSEACKPAAIPPPPRDFLVHVEAYLSRRDGVDNLLKFSRYAARLALAVGPLPSAAADRLKSFESSVGLSRKAFRLGKFVQFVNALRAYHPHVPPPLVLLAYGGQGVNYFLEQFAWLVKAGVLPEHLLPRLQPLGAWVQLPAHVGSLAIKAEGGGRAGIFRRDAAQGGGPRRGERGGEDAALEAAGQAVVRCAERGGFRDDARGRDRREGFSRQLDAYGIRRLPVRADQRSQELEFVLN</sequence>
<evidence type="ECO:0000313" key="9">
    <source>
        <dbReference type="EMBL" id="KAF0902213.1"/>
    </source>
</evidence>
<protein>
    <submittedName>
        <fullName evidence="9">Uncharacterized protein</fullName>
    </submittedName>
</protein>
<dbReference type="Pfam" id="PF05648">
    <property type="entry name" value="PEX11"/>
    <property type="match status" value="1"/>
</dbReference>
<comment type="similarity">
    <text evidence="3">Belongs to the peroxin-11 family.</text>
</comment>
<comment type="caution">
    <text evidence="9">The sequence shown here is derived from an EMBL/GenBank/DDBJ whole genome shotgun (WGS) entry which is preliminary data.</text>
</comment>
<keyword evidence="6" id="KW-1133">Transmembrane helix</keyword>
<keyword evidence="4" id="KW-0962">Peroxisome biogenesis</keyword>